<keyword evidence="4 6" id="KW-1133">Transmembrane helix</keyword>
<reference evidence="8" key="1">
    <citation type="submission" date="2016-06" db="EMBL/GenBank/DDBJ databases">
        <authorList>
            <person name="Varghese N."/>
            <person name="Submissions Spin"/>
        </authorList>
    </citation>
    <scope>NUCLEOTIDE SEQUENCE [LARGE SCALE GENOMIC DNA]</scope>
    <source>
        <strain evidence="8">DSM 44100</strain>
    </source>
</reference>
<dbReference type="InterPro" id="IPR036259">
    <property type="entry name" value="MFS_trans_sf"/>
</dbReference>
<gene>
    <name evidence="7" type="ORF">GA0070216_103413</name>
</gene>
<keyword evidence="3 6" id="KW-0812">Transmembrane</keyword>
<proteinExistence type="predicted"/>
<evidence type="ECO:0000256" key="4">
    <source>
        <dbReference type="ARBA" id="ARBA00022989"/>
    </source>
</evidence>
<evidence type="ECO:0000256" key="2">
    <source>
        <dbReference type="ARBA" id="ARBA00022475"/>
    </source>
</evidence>
<comment type="subcellular location">
    <subcellularLocation>
        <location evidence="1">Cell membrane</location>
        <topology evidence="1">Multi-pass membrane protein</topology>
    </subcellularLocation>
</comment>
<evidence type="ECO:0000256" key="6">
    <source>
        <dbReference type="SAM" id="Phobius"/>
    </source>
</evidence>
<accession>A0A1C4WK76</accession>
<dbReference type="Gene3D" id="1.20.1250.20">
    <property type="entry name" value="MFS general substrate transporter like domains"/>
    <property type="match status" value="1"/>
</dbReference>
<dbReference type="PANTHER" id="PTHR23513:SF6">
    <property type="entry name" value="MAJOR FACILITATOR SUPERFAMILY ASSOCIATED DOMAIN-CONTAINING PROTEIN"/>
    <property type="match status" value="1"/>
</dbReference>
<evidence type="ECO:0000256" key="5">
    <source>
        <dbReference type="ARBA" id="ARBA00023136"/>
    </source>
</evidence>
<feature type="transmembrane region" description="Helical" evidence="6">
    <location>
        <begin position="112"/>
        <end position="134"/>
    </location>
</feature>
<feature type="transmembrane region" description="Helical" evidence="6">
    <location>
        <begin position="307"/>
        <end position="330"/>
    </location>
</feature>
<dbReference type="SUPFAM" id="SSF103473">
    <property type="entry name" value="MFS general substrate transporter"/>
    <property type="match status" value="1"/>
</dbReference>
<feature type="transmembrane region" description="Helical" evidence="6">
    <location>
        <begin position="367"/>
        <end position="387"/>
    </location>
</feature>
<dbReference type="PRINTS" id="PR01988">
    <property type="entry name" value="EXPORTERBACE"/>
</dbReference>
<sequence length="406" mass="40882">MTDADERLSPTPGYRALFRHPVASRLVTARGISELGDFVGLAALLLLAYDQTQSVLGPAAVYAARALPALLVATVFSGWLDVPARRTLLVWLSVAGAVLIAVPLAVPRPVPAIIAAGLLGAVRAAYSSVNVAVAAEAVDAPLRLPLFGLSAFANQAGQVIGLVAGASITVALGPRVALLIDLVSFLVAALVLAGLPTGQQRRRGPRPPATAGIRTITGHPVLRGVALLTLATVVSGALPETLTPDLADGAWRPVVLASSALGGAIFVLVLGRGTWLGRLTGQVTVAAALAGALLLAALLVATHAPVWALACANALIGAGGGWLIGAQATFARLAPVERMGQVEATIVAANIVVAGCGIFLLGSAAALFGPAVAYLLAGVLLLVVVLLTRPDQLPADAGPQPTGSPR</sequence>
<feature type="transmembrane region" description="Helical" evidence="6">
    <location>
        <begin position="176"/>
        <end position="195"/>
    </location>
</feature>
<organism evidence="7 8">
    <name type="scientific">Micromonospora matsumotoense</name>
    <dbReference type="NCBI Taxonomy" id="121616"/>
    <lineage>
        <taxon>Bacteria</taxon>
        <taxon>Bacillati</taxon>
        <taxon>Actinomycetota</taxon>
        <taxon>Actinomycetes</taxon>
        <taxon>Micromonosporales</taxon>
        <taxon>Micromonosporaceae</taxon>
        <taxon>Micromonospora</taxon>
    </lineage>
</organism>
<feature type="transmembrane region" description="Helical" evidence="6">
    <location>
        <begin position="216"/>
        <end position="238"/>
    </location>
</feature>
<keyword evidence="5 6" id="KW-0472">Membrane</keyword>
<evidence type="ECO:0000256" key="3">
    <source>
        <dbReference type="ARBA" id="ARBA00022692"/>
    </source>
</evidence>
<feature type="transmembrane region" description="Helical" evidence="6">
    <location>
        <begin position="88"/>
        <end position="106"/>
    </location>
</feature>
<dbReference type="InterPro" id="IPR022324">
    <property type="entry name" value="Bacilysin_exporter_BacE_put"/>
</dbReference>
<feature type="transmembrane region" description="Helical" evidence="6">
    <location>
        <begin position="146"/>
        <end position="170"/>
    </location>
</feature>
<dbReference type="AlphaFoldDB" id="A0A1C4WK76"/>
<name>A0A1C4WK76_9ACTN</name>
<feature type="transmembrane region" description="Helical" evidence="6">
    <location>
        <begin position="250"/>
        <end position="271"/>
    </location>
</feature>
<evidence type="ECO:0000313" key="8">
    <source>
        <dbReference type="Proteomes" id="UP000198797"/>
    </source>
</evidence>
<feature type="transmembrane region" description="Helical" evidence="6">
    <location>
        <begin position="55"/>
        <end position="76"/>
    </location>
</feature>
<evidence type="ECO:0000256" key="1">
    <source>
        <dbReference type="ARBA" id="ARBA00004651"/>
    </source>
</evidence>
<protein>
    <submittedName>
        <fullName evidence="7">Predicted arabinose efflux permease, MFS family</fullName>
    </submittedName>
</protein>
<dbReference type="GO" id="GO:0005886">
    <property type="term" value="C:plasma membrane"/>
    <property type="evidence" value="ECO:0007669"/>
    <property type="project" value="UniProtKB-SubCell"/>
</dbReference>
<keyword evidence="8" id="KW-1185">Reference proteome</keyword>
<evidence type="ECO:0000313" key="7">
    <source>
        <dbReference type="EMBL" id="SCE96625.1"/>
    </source>
</evidence>
<dbReference type="OrthoDB" id="5243321at2"/>
<feature type="transmembrane region" description="Helical" evidence="6">
    <location>
        <begin position="27"/>
        <end position="49"/>
    </location>
</feature>
<dbReference type="STRING" id="121616.GA0070216_103413"/>
<feature type="transmembrane region" description="Helical" evidence="6">
    <location>
        <begin position="283"/>
        <end position="301"/>
    </location>
</feature>
<dbReference type="RefSeq" id="WP_091242118.1">
    <property type="nucleotide sequence ID" value="NZ_FMCU01000003.1"/>
</dbReference>
<dbReference type="PANTHER" id="PTHR23513">
    <property type="entry name" value="INTEGRAL MEMBRANE EFFLUX PROTEIN-RELATED"/>
    <property type="match status" value="1"/>
</dbReference>
<keyword evidence="2" id="KW-1003">Cell membrane</keyword>
<dbReference type="EMBL" id="FMCU01000003">
    <property type="protein sequence ID" value="SCE96625.1"/>
    <property type="molecule type" value="Genomic_DNA"/>
</dbReference>
<feature type="transmembrane region" description="Helical" evidence="6">
    <location>
        <begin position="342"/>
        <end position="361"/>
    </location>
</feature>
<dbReference type="Proteomes" id="UP000198797">
    <property type="component" value="Unassembled WGS sequence"/>
</dbReference>